<dbReference type="FunCoup" id="A0A1I1VE77">
    <property type="interactions" value="228"/>
</dbReference>
<dbReference type="CDD" id="cd17546">
    <property type="entry name" value="REC_hyHK_CKI1_RcsC-like"/>
    <property type="match status" value="1"/>
</dbReference>
<dbReference type="InterPro" id="IPR001789">
    <property type="entry name" value="Sig_transdc_resp-reg_receiver"/>
</dbReference>
<evidence type="ECO:0000256" key="5">
    <source>
        <dbReference type="ARBA" id="ARBA00022777"/>
    </source>
</evidence>
<dbReference type="InterPro" id="IPR005467">
    <property type="entry name" value="His_kinase_dom"/>
</dbReference>
<dbReference type="InterPro" id="IPR004358">
    <property type="entry name" value="Sig_transdc_His_kin-like_C"/>
</dbReference>
<dbReference type="EC" id="2.7.13.3" evidence="2"/>
<keyword evidence="11" id="KW-1185">Reference proteome</keyword>
<dbReference type="InterPro" id="IPR036890">
    <property type="entry name" value="HATPase_C_sf"/>
</dbReference>
<dbReference type="SUPFAM" id="SSF47384">
    <property type="entry name" value="Homodimeric domain of signal transducing histidine kinase"/>
    <property type="match status" value="1"/>
</dbReference>
<dbReference type="InterPro" id="IPR011006">
    <property type="entry name" value="CheY-like_superfamily"/>
</dbReference>
<dbReference type="SMART" id="SM00388">
    <property type="entry name" value="HisKA"/>
    <property type="match status" value="1"/>
</dbReference>
<dbReference type="Pfam" id="PF00512">
    <property type="entry name" value="HisKA"/>
    <property type="match status" value="1"/>
</dbReference>
<evidence type="ECO:0000313" key="10">
    <source>
        <dbReference type="EMBL" id="SFD81246.1"/>
    </source>
</evidence>
<evidence type="ECO:0000256" key="1">
    <source>
        <dbReference type="ARBA" id="ARBA00000085"/>
    </source>
</evidence>
<feature type="modified residue" description="4-aspartylphosphate" evidence="6">
    <location>
        <position position="630"/>
    </location>
</feature>
<organism evidence="10 11">
    <name type="scientific">Thermophagus xiamenensis</name>
    <dbReference type="NCBI Taxonomy" id="385682"/>
    <lineage>
        <taxon>Bacteria</taxon>
        <taxon>Pseudomonadati</taxon>
        <taxon>Bacteroidota</taxon>
        <taxon>Bacteroidia</taxon>
        <taxon>Marinilabiliales</taxon>
        <taxon>Marinilabiliaceae</taxon>
        <taxon>Thermophagus</taxon>
    </lineage>
</organism>
<dbReference type="OrthoDB" id="1046984at2"/>
<proteinExistence type="predicted"/>
<feature type="domain" description="Response regulatory" evidence="9">
    <location>
        <begin position="582"/>
        <end position="694"/>
    </location>
</feature>
<keyword evidence="7" id="KW-1133">Transmembrane helix</keyword>
<dbReference type="GO" id="GO:0000155">
    <property type="term" value="F:phosphorelay sensor kinase activity"/>
    <property type="evidence" value="ECO:0007669"/>
    <property type="project" value="InterPro"/>
</dbReference>
<evidence type="ECO:0000259" key="9">
    <source>
        <dbReference type="PROSITE" id="PS50110"/>
    </source>
</evidence>
<dbReference type="Pfam" id="PF00072">
    <property type="entry name" value="Response_reg"/>
    <property type="match status" value="1"/>
</dbReference>
<gene>
    <name evidence="10" type="ORF">SAMN05444380_102143</name>
</gene>
<dbReference type="PANTHER" id="PTHR43047">
    <property type="entry name" value="TWO-COMPONENT HISTIDINE PROTEIN KINASE"/>
    <property type="match status" value="1"/>
</dbReference>
<dbReference type="CDD" id="cd00082">
    <property type="entry name" value="HisKA"/>
    <property type="match status" value="1"/>
</dbReference>
<dbReference type="PROSITE" id="PS50110">
    <property type="entry name" value="RESPONSE_REGULATORY"/>
    <property type="match status" value="1"/>
</dbReference>
<keyword evidence="5 10" id="KW-0418">Kinase</keyword>
<keyword evidence="4" id="KW-0808">Transferase</keyword>
<feature type="domain" description="Histidine kinase" evidence="8">
    <location>
        <begin position="353"/>
        <end position="562"/>
    </location>
</feature>
<dbReference type="InterPro" id="IPR036641">
    <property type="entry name" value="HPT_dom_sf"/>
</dbReference>
<dbReference type="EMBL" id="FONA01000002">
    <property type="protein sequence ID" value="SFD81246.1"/>
    <property type="molecule type" value="Genomic_DNA"/>
</dbReference>
<protein>
    <recommendedName>
        <fullName evidence="2">histidine kinase</fullName>
        <ecNumber evidence="2">2.7.13.3</ecNumber>
    </recommendedName>
</protein>
<keyword evidence="7" id="KW-0472">Membrane</keyword>
<evidence type="ECO:0000256" key="2">
    <source>
        <dbReference type="ARBA" id="ARBA00012438"/>
    </source>
</evidence>
<dbReference type="InterPro" id="IPR003661">
    <property type="entry name" value="HisK_dim/P_dom"/>
</dbReference>
<evidence type="ECO:0000256" key="7">
    <source>
        <dbReference type="SAM" id="Phobius"/>
    </source>
</evidence>
<dbReference type="Gene3D" id="1.10.287.130">
    <property type="match status" value="1"/>
</dbReference>
<evidence type="ECO:0000256" key="3">
    <source>
        <dbReference type="ARBA" id="ARBA00022553"/>
    </source>
</evidence>
<comment type="catalytic activity">
    <reaction evidence="1">
        <text>ATP + protein L-histidine = ADP + protein N-phospho-L-histidine.</text>
        <dbReference type="EC" id="2.7.13.3"/>
    </reaction>
</comment>
<reference evidence="10 11" key="1">
    <citation type="submission" date="2016-10" db="EMBL/GenBank/DDBJ databases">
        <authorList>
            <person name="de Groot N.N."/>
        </authorList>
    </citation>
    <scope>NUCLEOTIDE SEQUENCE [LARGE SCALE GENOMIC DNA]</scope>
    <source>
        <strain evidence="10 11">DSM 19012</strain>
    </source>
</reference>
<dbReference type="SUPFAM" id="SSF47226">
    <property type="entry name" value="Histidine-containing phosphotransfer domain, HPT domain"/>
    <property type="match status" value="1"/>
</dbReference>
<dbReference type="FunFam" id="3.30.565.10:FF:000010">
    <property type="entry name" value="Sensor histidine kinase RcsC"/>
    <property type="match status" value="1"/>
</dbReference>
<dbReference type="SMART" id="SM00448">
    <property type="entry name" value="REC"/>
    <property type="match status" value="1"/>
</dbReference>
<accession>A0A1I1VE77</accession>
<dbReference type="Gene3D" id="3.30.565.10">
    <property type="entry name" value="Histidine kinase-like ATPase, C-terminal domain"/>
    <property type="match status" value="1"/>
</dbReference>
<dbReference type="InterPro" id="IPR036097">
    <property type="entry name" value="HisK_dim/P_sf"/>
</dbReference>
<evidence type="ECO:0000256" key="6">
    <source>
        <dbReference type="PROSITE-ProRule" id="PRU00169"/>
    </source>
</evidence>
<evidence type="ECO:0000259" key="8">
    <source>
        <dbReference type="PROSITE" id="PS50109"/>
    </source>
</evidence>
<name>A0A1I1VE77_9BACT</name>
<dbReference type="CDD" id="cd16922">
    <property type="entry name" value="HATPase_EvgS-ArcB-TorS-like"/>
    <property type="match status" value="1"/>
</dbReference>
<keyword evidence="7" id="KW-0812">Transmembrane</keyword>
<dbReference type="SMART" id="SM00387">
    <property type="entry name" value="HATPase_c"/>
    <property type="match status" value="1"/>
</dbReference>
<dbReference type="PROSITE" id="PS50109">
    <property type="entry name" value="HIS_KIN"/>
    <property type="match status" value="1"/>
</dbReference>
<feature type="transmembrane region" description="Helical" evidence="7">
    <location>
        <begin position="297"/>
        <end position="319"/>
    </location>
</feature>
<dbReference type="SUPFAM" id="SSF52172">
    <property type="entry name" value="CheY-like"/>
    <property type="match status" value="1"/>
</dbReference>
<evidence type="ECO:0000256" key="4">
    <source>
        <dbReference type="ARBA" id="ARBA00022679"/>
    </source>
</evidence>
<dbReference type="InParanoid" id="A0A1I1VE77"/>
<dbReference type="SUPFAM" id="SSF55874">
    <property type="entry name" value="ATPase domain of HSP90 chaperone/DNA topoisomerase II/histidine kinase"/>
    <property type="match status" value="1"/>
</dbReference>
<evidence type="ECO:0000313" key="11">
    <source>
        <dbReference type="Proteomes" id="UP000181976"/>
    </source>
</evidence>
<dbReference type="Proteomes" id="UP000181976">
    <property type="component" value="Unassembled WGS sequence"/>
</dbReference>
<dbReference type="eggNOG" id="COG2205">
    <property type="taxonomic scope" value="Bacteria"/>
</dbReference>
<dbReference type="InterPro" id="IPR003594">
    <property type="entry name" value="HATPase_dom"/>
</dbReference>
<feature type="transmembrane region" description="Helical" evidence="7">
    <location>
        <begin position="14"/>
        <end position="36"/>
    </location>
</feature>
<keyword evidence="3 6" id="KW-0597">Phosphoprotein</keyword>
<dbReference type="STRING" id="385682.SAMN05444380_102143"/>
<dbReference type="RefSeq" id="WP_010528702.1">
    <property type="nucleotide sequence ID" value="NZ_AFSL01000095.1"/>
</dbReference>
<dbReference type="Pfam" id="PF02518">
    <property type="entry name" value="HATPase_c"/>
    <property type="match status" value="1"/>
</dbReference>
<dbReference type="PRINTS" id="PR00344">
    <property type="entry name" value="BCTRLSENSOR"/>
</dbReference>
<dbReference type="AlphaFoldDB" id="A0A1I1VE77"/>
<sequence>MRKNWPDQYINTKVTAGFILLLIVAVLAFGINYFGVVRHLKSHPQNDPVGQRLLLLNELILKMQEVDRATRIYVLTGRQRDRSNFHALNDSVQLLLNRLGWYFPDSVFQLKVDTLKELYDQKCQHIEQLFELSDINRYRQRYEDILILLPDSFNYQISHITYMHLRVDSVETTEQSKSGEEKNSFLGRIARFLSGSKEEEDTVRIAPTPKIRQIVDSSLITQVRKDPAIEKVKEQLQVLIKQDRHFSNLLLTRERALSQLDDQLTQTIRQILYQLQQEALAESDRYQSRLGLMRKDLLHELIFLGISALIIIFGFVIWINRDLKKSRNLKEQLVKSKEKVESLMKIKERFLANMSHEIRTPLTSIIGFSELLKTDNANAEIIHNSAHHLLALVNDILDMSQMNEGKLTLQQETIFPEELIKEVWQFFIRKARQKNLHFTYSVINEVPVFRGDKTRLQQILINLVGNAVKFTDEGEVWICLRKEDNSLLFEVGDTGPGISESDSADIFEEFTRLHSETIASAGGSGLGLSISKKLVEAMEGAIGYQNNKDKGCTFWFRIPLQLPEINQPKTKSPNLEELGFNNILVVDDDPLILQLLQGFLQHHSNVRGVSSPKEAAKIIEEEAFDLIITDYRMPEISGIDFIKMIREKNNVPMLLLSAAANQYLLDEIERIKNVAFLPKPFSKSDLINSLGRLRNKNIAVNEFDYQNPNIASSLFDLTSVLNFTGNDKAFFASVVMVFVNETNENIAKLSGLVRKKEYEPIPDLAHKMLTGFRQYSIDEGISILKGIEVMGKHCDYAQLKKSLKRLKTLWKQVEKDLVNVLEGME</sequence>
<dbReference type="Gene3D" id="3.40.50.2300">
    <property type="match status" value="1"/>
</dbReference>